<dbReference type="RefSeq" id="WP_306211916.1">
    <property type="nucleotide sequence ID" value="NZ_CP132353.1"/>
</dbReference>
<keyword evidence="2" id="KW-1185">Reference proteome</keyword>
<accession>A0AA50HMI2</accession>
<name>A0AA50HMI2_9GAMM</name>
<protein>
    <submittedName>
        <fullName evidence="1">Uncharacterized protein</fullName>
    </submittedName>
</protein>
<dbReference type="EMBL" id="CP132353">
    <property type="protein sequence ID" value="WLS80328.1"/>
    <property type="molecule type" value="Genomic_DNA"/>
</dbReference>
<dbReference type="Proteomes" id="UP001228139">
    <property type="component" value="Chromosome"/>
</dbReference>
<proteinExistence type="predicted"/>
<dbReference type="AlphaFoldDB" id="A0AA50HMI2"/>
<evidence type="ECO:0000313" key="2">
    <source>
        <dbReference type="Proteomes" id="UP001228139"/>
    </source>
</evidence>
<evidence type="ECO:0000313" key="1">
    <source>
        <dbReference type="EMBL" id="WLS80328.1"/>
    </source>
</evidence>
<sequence>MGQHFITPAHAGIRQRDDYGAVAGHSFTRTCLSILPLKKSKSSRLAGSFPVVQPVTVGAKGRLNHVA</sequence>
<reference evidence="1 2" key="1">
    <citation type="submission" date="2023-07" db="EMBL/GenBank/DDBJ databases">
        <title>Pathogenic bacteria of pear tree diseases.</title>
        <authorList>
            <person name="Zhang Z."/>
            <person name="He L."/>
            <person name="Huang R."/>
        </authorList>
    </citation>
    <scope>NUCLEOTIDE SEQUENCE [LARGE SCALE GENOMIC DNA]</scope>
    <source>
        <strain evidence="1 2">DE2</strain>
    </source>
</reference>
<organism evidence="1 2">
    <name type="scientific">Erwinia pyri</name>
    <dbReference type="NCBI Taxonomy" id="3062598"/>
    <lineage>
        <taxon>Bacteria</taxon>
        <taxon>Pseudomonadati</taxon>
        <taxon>Pseudomonadota</taxon>
        <taxon>Gammaproteobacteria</taxon>
        <taxon>Enterobacterales</taxon>
        <taxon>Erwiniaceae</taxon>
        <taxon>Erwinia</taxon>
    </lineage>
</organism>
<gene>
    <name evidence="1" type="ORF">Q3V30_07550</name>
</gene>
<dbReference type="KEGG" id="epi:Q3V30_07550"/>